<feature type="region of interest" description="Disordered" evidence="1">
    <location>
        <begin position="1509"/>
        <end position="1547"/>
    </location>
</feature>
<organism evidence="3">
    <name type="scientific">Guillardia theta (strain CCMP2712)</name>
    <name type="common">Cryptophyte</name>
    <dbReference type="NCBI Taxonomy" id="905079"/>
    <lineage>
        <taxon>Eukaryota</taxon>
        <taxon>Cryptophyceae</taxon>
        <taxon>Pyrenomonadales</taxon>
        <taxon>Geminigeraceae</taxon>
        <taxon>Guillardia</taxon>
    </lineage>
</organism>
<dbReference type="KEGG" id="gtt:GUITHDRAFT_142914"/>
<accession>L1IVQ5</accession>
<sequence>MLQRSKSLNVNPTSLLHVEKDQILEFKALLRTCLCELEADLKRLVEAGTSDKGFLGLTLTGTKVTTVISGSPAAQPVTGSPLRPGDDLLRVNGVSFKAERSSAMISKAVRNSLDDNHGTLRIECRRKSSLTVDTVVCCLAASSSPLSSACHALTAAVLETMNPSNANRAPAPAVAEQIQQLAKHLLSLSTSHEEEIRRTIDKSTSCLAHLLELVEDFELKACKPALKCNGKDEDHDGPASEEENAGESAKAMRESQALVKELQERLKVSEMKLKEMKQSNESKLKKEQLRLEQLKMELQREFDEKLMNRLREDEEALERCKQEYMCKVRDDLSELSRRNKSGLQELNQKAQELEGCIRNFSIDVQSSVRSANQELDIVRCQVRESMKTKSWYLKQWTSSLKTSKHISSMLLRSRHKVCLASFLKWRGACTYIKTVLDMANFVGSNMIGLSRMQQDILVYLFCDLNRAQSLKRRTFSVEEILRRWKDLIRRTSYVDKLDVIFRRNISRRILDMWTRGRMLRSDHRLRVKISKKLCRTGHLRISNMLFAAWSRFVKMASFFFHKTSQRICQKFFKSWSSLTRMKVKLFSNTNVKMLKRCFMSSYSFFQRWKLIFSLKGKKSLSLKLKEKTSLKKLQSMMLQWAKRVCKKVIFAWKVDMFTMLVVETNSAQMGEILSRARTNDFLAFISSQSRQNFLHNVLICWRWFADHGNKGEDVCCAMMRRQSKLSIMQSFSRWKKAALVVSYHLSEMNINKTNHQTIKKCFSLWSEEIARKKHNLRIFQHQRQRQASSKSFWRWLSCYRDLSYRTERSELFSASLLNRRRLSSYLTWRERTRRKISLRRLMLVLQSRLSRRRKEEALEAFLESSRRLTNLLDNIQRLLEKALRHWRSKARFAFRLEFSSLHSNLQQEGFKLVRRSRRYVTLEDDSVAIVVPLSVRPKLLGGGDEETIFLFLCFHHWSTAISRDDLLPSTRALVTSRSRRCSRLSFLTWRYTVSRRRRQEGGTSIWRRRVLVAALVRWKTFARARHHDRRILRNLERRRELFLLSSFLDDWSTALALREKGDSARRRRQSLADRVLALYEQEDQVWMERLFERWRFQWLRAKTTSAPPPLPSPPPCIHPTSKDQQWQCLLELFVPFTHVRSYRKISFNLWRHARPMPAACVWTRLLLFLLYKHRDHRTSSVLAAWQEESEKKVRSSPLTLLSSEASNRFRVTMTAGVYPVGLRAPGQREAALRQCAGLAERLPKPSLGLSALGRNFRTSELQTFNFLKFKNTRIMNPGQFMAIGRLGRDSDGGGGRDKVEGARGAVTLHPPLLSRPTSLAMGPMDQDPMALVSNSERLRNQVLEMRSSEFDVGMLDKSFRRAYELAPTAIPVSRKKKKKGLLSIYNTEEEPDDMSSRLPFIEESQKKEMDARQQQKLEARQWGNEFVIWRDDFDPGSNETLRETFVSRAKNTYMDVKKRSNNFKDHIVDNGMLRPEYNEVRAKTFEKVMLARNLQYDDIKKKSERRVEKTMADAGHRTCTPSRRRTGRAEGSTLAPQTSKERGERGGMVSIRPKEVKKSQNWKATPNFKHSALLVKHERRRSLEGILKPSGSLTRMGTKPVSPVSRIPSELSTSPQSYEAMYEEEDFVLHAPTPEVVVDVLESFKGKRKEIVEKGMKAQQDLSSSRAEVDAEIQRLKSIESVKKVSKREKVKQLTQSMRQPSPTPKESAESSDELRTPRGPPLLREPVYAEMTEENDGSLLTKGKTLRRPEREISIYVGEEEDQPEQGSEGSEEGSRVRTEEEERSLAVLRKFYPNNHIPAAKSSKPLFPFSADGEGGGGGKLEPALSPRMLTKSTLDSLPLRVPDGYMTTMMAEQEVEDEIEQMQETFYEKDAR</sequence>
<dbReference type="GeneID" id="17297040"/>
<dbReference type="PROSITE" id="PS50106">
    <property type="entry name" value="PDZ"/>
    <property type="match status" value="1"/>
</dbReference>
<feature type="compositionally biased region" description="Basic and acidic residues" evidence="1">
    <location>
        <begin position="1707"/>
        <end position="1717"/>
    </location>
</feature>
<reference evidence="4" key="3">
    <citation type="submission" date="2015-06" db="UniProtKB">
        <authorList>
            <consortium name="EnsemblProtists"/>
        </authorList>
    </citation>
    <scope>IDENTIFICATION</scope>
</reference>
<feature type="region of interest" description="Disordered" evidence="1">
    <location>
        <begin position="1686"/>
        <end position="1784"/>
    </location>
</feature>
<dbReference type="EMBL" id="JH993033">
    <property type="protein sequence ID" value="EKX40192.1"/>
    <property type="molecule type" value="Genomic_DNA"/>
</dbReference>
<name>L1IVQ5_GUITC</name>
<dbReference type="HOGENOM" id="CLU_236338_0_0_1"/>
<evidence type="ECO:0000313" key="3">
    <source>
        <dbReference type="EMBL" id="EKX40192.1"/>
    </source>
</evidence>
<keyword evidence="5" id="KW-1185">Reference proteome</keyword>
<dbReference type="Gene3D" id="2.30.42.10">
    <property type="match status" value="1"/>
</dbReference>
<dbReference type="CDD" id="cd00136">
    <property type="entry name" value="PDZ_canonical"/>
    <property type="match status" value="1"/>
</dbReference>
<dbReference type="InterPro" id="IPR001478">
    <property type="entry name" value="PDZ"/>
</dbReference>
<gene>
    <name evidence="3" type="ORF">GUITHDRAFT_142914</name>
</gene>
<protein>
    <recommendedName>
        <fullName evidence="2">PDZ domain-containing protein</fullName>
    </recommendedName>
</protein>
<reference evidence="3 5" key="1">
    <citation type="journal article" date="2012" name="Nature">
        <title>Algal genomes reveal evolutionary mosaicism and the fate of nucleomorphs.</title>
        <authorList>
            <consortium name="DOE Joint Genome Institute"/>
            <person name="Curtis B.A."/>
            <person name="Tanifuji G."/>
            <person name="Burki F."/>
            <person name="Gruber A."/>
            <person name="Irimia M."/>
            <person name="Maruyama S."/>
            <person name="Arias M.C."/>
            <person name="Ball S.G."/>
            <person name="Gile G.H."/>
            <person name="Hirakawa Y."/>
            <person name="Hopkins J.F."/>
            <person name="Kuo A."/>
            <person name="Rensing S.A."/>
            <person name="Schmutz J."/>
            <person name="Symeonidi A."/>
            <person name="Elias M."/>
            <person name="Eveleigh R.J."/>
            <person name="Herman E.K."/>
            <person name="Klute M.J."/>
            <person name="Nakayama T."/>
            <person name="Obornik M."/>
            <person name="Reyes-Prieto A."/>
            <person name="Armbrust E.V."/>
            <person name="Aves S.J."/>
            <person name="Beiko R.G."/>
            <person name="Coutinho P."/>
            <person name="Dacks J.B."/>
            <person name="Durnford D.G."/>
            <person name="Fast N.M."/>
            <person name="Green B.R."/>
            <person name="Grisdale C.J."/>
            <person name="Hempel F."/>
            <person name="Henrissat B."/>
            <person name="Hoppner M.P."/>
            <person name="Ishida K."/>
            <person name="Kim E."/>
            <person name="Koreny L."/>
            <person name="Kroth P.G."/>
            <person name="Liu Y."/>
            <person name="Malik S.B."/>
            <person name="Maier U.G."/>
            <person name="McRose D."/>
            <person name="Mock T."/>
            <person name="Neilson J.A."/>
            <person name="Onodera N.T."/>
            <person name="Poole A.M."/>
            <person name="Pritham E.J."/>
            <person name="Richards T.A."/>
            <person name="Rocap G."/>
            <person name="Roy S.W."/>
            <person name="Sarai C."/>
            <person name="Schaack S."/>
            <person name="Shirato S."/>
            <person name="Slamovits C.H."/>
            <person name="Spencer D.F."/>
            <person name="Suzuki S."/>
            <person name="Worden A.Z."/>
            <person name="Zauner S."/>
            <person name="Barry K."/>
            <person name="Bell C."/>
            <person name="Bharti A.K."/>
            <person name="Crow J.A."/>
            <person name="Grimwood J."/>
            <person name="Kramer R."/>
            <person name="Lindquist E."/>
            <person name="Lucas S."/>
            <person name="Salamov A."/>
            <person name="McFadden G.I."/>
            <person name="Lane C.E."/>
            <person name="Keeling P.J."/>
            <person name="Gray M.W."/>
            <person name="Grigoriev I.V."/>
            <person name="Archibald J.M."/>
        </authorList>
    </citation>
    <scope>NUCLEOTIDE SEQUENCE</scope>
    <source>
        <strain evidence="3 5">CCMP2712</strain>
    </source>
</reference>
<evidence type="ECO:0000256" key="1">
    <source>
        <dbReference type="SAM" id="MobiDB-lite"/>
    </source>
</evidence>
<dbReference type="EnsemblProtists" id="EKX40192">
    <property type="protein sequence ID" value="EKX40192"/>
    <property type="gene ID" value="GUITHDRAFT_142914"/>
</dbReference>
<feature type="region of interest" description="Disordered" evidence="1">
    <location>
        <begin position="229"/>
        <end position="256"/>
    </location>
</feature>
<dbReference type="RefSeq" id="XP_005827172.1">
    <property type="nucleotide sequence ID" value="XM_005827115.1"/>
</dbReference>
<evidence type="ECO:0000313" key="4">
    <source>
        <dbReference type="EnsemblProtists" id="EKX40192"/>
    </source>
</evidence>
<feature type="domain" description="PDZ" evidence="2">
    <location>
        <begin position="44"/>
        <end position="128"/>
    </location>
</feature>
<evidence type="ECO:0000313" key="5">
    <source>
        <dbReference type="Proteomes" id="UP000011087"/>
    </source>
</evidence>
<evidence type="ECO:0000259" key="2">
    <source>
        <dbReference type="PROSITE" id="PS50106"/>
    </source>
</evidence>
<reference evidence="5" key="2">
    <citation type="submission" date="2012-11" db="EMBL/GenBank/DDBJ databases">
        <authorList>
            <person name="Kuo A."/>
            <person name="Curtis B.A."/>
            <person name="Tanifuji G."/>
            <person name="Burki F."/>
            <person name="Gruber A."/>
            <person name="Irimia M."/>
            <person name="Maruyama S."/>
            <person name="Arias M.C."/>
            <person name="Ball S.G."/>
            <person name="Gile G.H."/>
            <person name="Hirakawa Y."/>
            <person name="Hopkins J.F."/>
            <person name="Rensing S.A."/>
            <person name="Schmutz J."/>
            <person name="Symeonidi A."/>
            <person name="Elias M."/>
            <person name="Eveleigh R.J."/>
            <person name="Herman E.K."/>
            <person name="Klute M.J."/>
            <person name="Nakayama T."/>
            <person name="Obornik M."/>
            <person name="Reyes-Prieto A."/>
            <person name="Armbrust E.V."/>
            <person name="Aves S.J."/>
            <person name="Beiko R.G."/>
            <person name="Coutinho P."/>
            <person name="Dacks J.B."/>
            <person name="Durnford D.G."/>
            <person name="Fast N.M."/>
            <person name="Green B.R."/>
            <person name="Grisdale C."/>
            <person name="Hempe F."/>
            <person name="Henrissat B."/>
            <person name="Hoppner M.P."/>
            <person name="Ishida K.-I."/>
            <person name="Kim E."/>
            <person name="Koreny L."/>
            <person name="Kroth P.G."/>
            <person name="Liu Y."/>
            <person name="Malik S.-B."/>
            <person name="Maier U.G."/>
            <person name="McRose D."/>
            <person name="Mock T."/>
            <person name="Neilson J.A."/>
            <person name="Onodera N.T."/>
            <person name="Poole A.M."/>
            <person name="Pritham E.J."/>
            <person name="Richards T.A."/>
            <person name="Rocap G."/>
            <person name="Roy S.W."/>
            <person name="Sarai C."/>
            <person name="Schaack S."/>
            <person name="Shirato S."/>
            <person name="Slamovits C.H."/>
            <person name="Spencer D.F."/>
            <person name="Suzuki S."/>
            <person name="Worden A.Z."/>
            <person name="Zauner S."/>
            <person name="Barry K."/>
            <person name="Bell C."/>
            <person name="Bharti A.K."/>
            <person name="Crow J.A."/>
            <person name="Grimwood J."/>
            <person name="Kramer R."/>
            <person name="Lindquist E."/>
            <person name="Lucas S."/>
            <person name="Salamov A."/>
            <person name="McFadden G.I."/>
            <person name="Lane C.E."/>
            <person name="Keeling P.J."/>
            <person name="Gray M.W."/>
            <person name="Grigoriev I.V."/>
            <person name="Archibald J.M."/>
        </authorList>
    </citation>
    <scope>NUCLEOTIDE SEQUENCE</scope>
    <source>
        <strain evidence="5">CCMP2712</strain>
    </source>
</reference>
<dbReference type="InterPro" id="IPR036034">
    <property type="entry name" value="PDZ_sf"/>
</dbReference>
<feature type="region of interest" description="Disordered" evidence="1">
    <location>
        <begin position="1589"/>
        <end position="1611"/>
    </location>
</feature>
<feature type="compositionally biased region" description="Basic and acidic residues" evidence="1">
    <location>
        <begin position="229"/>
        <end position="238"/>
    </location>
</feature>
<dbReference type="Proteomes" id="UP000011087">
    <property type="component" value="Unassembled WGS sequence"/>
</dbReference>
<feature type="region of interest" description="Disordered" evidence="1">
    <location>
        <begin position="1799"/>
        <end position="1830"/>
    </location>
</feature>
<dbReference type="SUPFAM" id="SSF50156">
    <property type="entry name" value="PDZ domain-like"/>
    <property type="match status" value="1"/>
</dbReference>
<feature type="compositionally biased region" description="Basic and acidic residues" evidence="1">
    <location>
        <begin position="1774"/>
        <end position="1784"/>
    </location>
</feature>
<proteinExistence type="predicted"/>
<dbReference type="PaxDb" id="55529-EKX40192"/>